<dbReference type="InterPro" id="IPR003673">
    <property type="entry name" value="CoA-Trfase_fam_III"/>
</dbReference>
<dbReference type="InterPro" id="IPR050509">
    <property type="entry name" value="CoA-transferase_III"/>
</dbReference>
<dbReference type="Pfam" id="PF02515">
    <property type="entry name" value="CoA_transf_3"/>
    <property type="match status" value="1"/>
</dbReference>
<name>A0A2A2WPB0_9ACTN</name>
<dbReference type="EMBL" id="NTGA01000018">
    <property type="protein sequence ID" value="PAY23056.1"/>
    <property type="molecule type" value="Genomic_DNA"/>
</dbReference>
<comment type="caution">
    <text evidence="2">The sequence shown here is derived from an EMBL/GenBank/DDBJ whole genome shotgun (WGS) entry which is preliminary data.</text>
</comment>
<dbReference type="OrthoDB" id="9797653at2"/>
<dbReference type="PANTHER" id="PTHR48228">
    <property type="entry name" value="SUCCINYL-COA--D-CITRAMALATE COA-TRANSFERASE"/>
    <property type="match status" value="1"/>
</dbReference>
<organism evidence="2 3">
    <name type="scientific">Dietzia natronolimnaea</name>
    <dbReference type="NCBI Taxonomy" id="161920"/>
    <lineage>
        <taxon>Bacteria</taxon>
        <taxon>Bacillati</taxon>
        <taxon>Actinomycetota</taxon>
        <taxon>Actinomycetes</taxon>
        <taxon>Mycobacteriales</taxon>
        <taxon>Dietziaceae</taxon>
        <taxon>Dietzia</taxon>
    </lineage>
</organism>
<dbReference type="GO" id="GO:0003824">
    <property type="term" value="F:catalytic activity"/>
    <property type="evidence" value="ECO:0007669"/>
    <property type="project" value="InterPro"/>
</dbReference>
<dbReference type="AlphaFoldDB" id="A0A2A2WPB0"/>
<dbReference type="Proteomes" id="UP000218810">
    <property type="component" value="Unassembled WGS sequence"/>
</dbReference>
<reference evidence="3" key="1">
    <citation type="submission" date="2017-09" db="EMBL/GenBank/DDBJ databases">
        <authorList>
            <person name="Zhang Y."/>
            <person name="Huang X."/>
            <person name="Liu J."/>
            <person name="Lu L."/>
            <person name="Peng K."/>
        </authorList>
    </citation>
    <scope>NUCLEOTIDE SEQUENCE [LARGE SCALE GENOMIC DNA]</scope>
    <source>
        <strain evidence="3">S-XJ-1</strain>
    </source>
</reference>
<dbReference type="SUPFAM" id="SSF89796">
    <property type="entry name" value="CoA-transferase family III (CaiB/BaiF)"/>
    <property type="match status" value="1"/>
</dbReference>
<dbReference type="Gene3D" id="3.30.1540.10">
    <property type="entry name" value="formyl-coa transferase, domain 3"/>
    <property type="match status" value="1"/>
</dbReference>
<dbReference type="InterPro" id="IPR044855">
    <property type="entry name" value="CoA-Trfase_III_dom3_sf"/>
</dbReference>
<proteinExistence type="predicted"/>
<evidence type="ECO:0000313" key="3">
    <source>
        <dbReference type="Proteomes" id="UP000218810"/>
    </source>
</evidence>
<dbReference type="PANTHER" id="PTHR48228:SF5">
    <property type="entry name" value="ALPHA-METHYLACYL-COA RACEMASE"/>
    <property type="match status" value="1"/>
</dbReference>
<gene>
    <name evidence="2" type="ORF">CEY15_10565</name>
</gene>
<sequence length="363" mass="38613">MVEMEAIGPLLHAGLMLADLGAEVIRVIRPVPVGADDGNDDANAGMLRGRTEVAVDLTDPDGLSRLRDLVGRADVLMEGFRPGTMEKLGLGPEVWAERNPGLIYGRMTGWGQQGPLARTAGHDINYLALSGALGQLGPAFGPPTPPLNLVGNFGGGSMFLLVGILSALHERQRTGHGQVVDAAMADGASSLTALVRSWQHAGRWSTRRGTNLLDGSAPFYRAYECADGGFVAVGALEDVFYDRLIRGLGLDPAALPNRWDTTNWGALTELIGQLFVSRDRDAWAEVFEELDACVTPVLTLREATLHDHALQREAFVDAGGFPMPAAAPRMGSSRGAAPPPGRADVDAALSRWDGPRRRVTPGD</sequence>
<evidence type="ECO:0000313" key="2">
    <source>
        <dbReference type="EMBL" id="PAY23056.1"/>
    </source>
</evidence>
<keyword evidence="3" id="KW-1185">Reference proteome</keyword>
<protein>
    <submittedName>
        <fullName evidence="2">Carnitine dehydratase</fullName>
    </submittedName>
</protein>
<evidence type="ECO:0000256" key="1">
    <source>
        <dbReference type="SAM" id="MobiDB-lite"/>
    </source>
</evidence>
<feature type="region of interest" description="Disordered" evidence="1">
    <location>
        <begin position="326"/>
        <end position="363"/>
    </location>
</feature>
<accession>A0A2A2WPB0</accession>
<dbReference type="InterPro" id="IPR023606">
    <property type="entry name" value="CoA-Trfase_III_dom_1_sf"/>
</dbReference>
<dbReference type="Gene3D" id="3.40.50.10540">
    <property type="entry name" value="Crotonobetainyl-coa:carnitine coa-transferase, domain 1"/>
    <property type="match status" value="1"/>
</dbReference>